<name>A0AAE0WBK6_9BIVA</name>
<reference evidence="1" key="3">
    <citation type="submission" date="2023-05" db="EMBL/GenBank/DDBJ databases">
        <authorList>
            <person name="Smith C.H."/>
        </authorList>
    </citation>
    <scope>NUCLEOTIDE SEQUENCE</scope>
    <source>
        <strain evidence="1">CHS0354</strain>
        <tissue evidence="1">Mantle</tissue>
    </source>
</reference>
<dbReference type="Proteomes" id="UP001195483">
    <property type="component" value="Unassembled WGS sequence"/>
</dbReference>
<dbReference type="EMBL" id="JAEAOA010002063">
    <property type="protein sequence ID" value="KAK3607425.1"/>
    <property type="molecule type" value="Genomic_DNA"/>
</dbReference>
<reference evidence="1" key="1">
    <citation type="journal article" date="2021" name="Genome Biol. Evol.">
        <title>A High-Quality Reference Genome for a Parasitic Bivalve with Doubly Uniparental Inheritance (Bivalvia: Unionida).</title>
        <authorList>
            <person name="Smith C.H."/>
        </authorList>
    </citation>
    <scope>NUCLEOTIDE SEQUENCE</scope>
    <source>
        <strain evidence="1">CHS0354</strain>
    </source>
</reference>
<dbReference type="AlphaFoldDB" id="A0AAE0WBK6"/>
<gene>
    <name evidence="1" type="ORF">CHS0354_035119</name>
</gene>
<accession>A0AAE0WBK6</accession>
<protein>
    <submittedName>
        <fullName evidence="1">Uncharacterized protein</fullName>
    </submittedName>
</protein>
<evidence type="ECO:0000313" key="1">
    <source>
        <dbReference type="EMBL" id="KAK3607425.1"/>
    </source>
</evidence>
<proteinExistence type="predicted"/>
<evidence type="ECO:0000313" key="2">
    <source>
        <dbReference type="Proteomes" id="UP001195483"/>
    </source>
</evidence>
<sequence>MKEKKHSNISVRYISIHGFSGPVSTWNSSRHSTFVCDNFEENSYYESTLLSSVVDGIHSESHLNKIDVHVYFFCVDIYQEMKINLHSNLSQFQSSLTALYLFEILS</sequence>
<organism evidence="1 2">
    <name type="scientific">Potamilus streckersoni</name>
    <dbReference type="NCBI Taxonomy" id="2493646"/>
    <lineage>
        <taxon>Eukaryota</taxon>
        <taxon>Metazoa</taxon>
        <taxon>Spiralia</taxon>
        <taxon>Lophotrochozoa</taxon>
        <taxon>Mollusca</taxon>
        <taxon>Bivalvia</taxon>
        <taxon>Autobranchia</taxon>
        <taxon>Heteroconchia</taxon>
        <taxon>Palaeoheterodonta</taxon>
        <taxon>Unionida</taxon>
        <taxon>Unionoidea</taxon>
        <taxon>Unionidae</taxon>
        <taxon>Ambleminae</taxon>
        <taxon>Lampsilini</taxon>
        <taxon>Potamilus</taxon>
    </lineage>
</organism>
<reference evidence="1" key="2">
    <citation type="journal article" date="2021" name="Genome Biol. Evol.">
        <title>Developing a high-quality reference genome for a parasitic bivalve with doubly uniparental inheritance (Bivalvia: Unionida).</title>
        <authorList>
            <person name="Smith C.H."/>
        </authorList>
    </citation>
    <scope>NUCLEOTIDE SEQUENCE</scope>
    <source>
        <strain evidence="1">CHS0354</strain>
        <tissue evidence="1">Mantle</tissue>
    </source>
</reference>
<comment type="caution">
    <text evidence="1">The sequence shown here is derived from an EMBL/GenBank/DDBJ whole genome shotgun (WGS) entry which is preliminary data.</text>
</comment>
<keyword evidence="2" id="KW-1185">Reference proteome</keyword>